<dbReference type="STRING" id="38302.SAMN04488535_0698"/>
<organism evidence="1 2">
    <name type="scientific">Corynebacterium mycetoides</name>
    <dbReference type="NCBI Taxonomy" id="38302"/>
    <lineage>
        <taxon>Bacteria</taxon>
        <taxon>Bacillati</taxon>
        <taxon>Actinomycetota</taxon>
        <taxon>Actinomycetes</taxon>
        <taxon>Mycobacteriales</taxon>
        <taxon>Corynebacteriaceae</taxon>
        <taxon>Corynebacterium</taxon>
    </lineage>
</organism>
<evidence type="ECO:0000313" key="2">
    <source>
        <dbReference type="Proteomes" id="UP000199350"/>
    </source>
</evidence>
<protein>
    <submittedName>
        <fullName evidence="1">Uncharacterized protein</fullName>
    </submittedName>
</protein>
<keyword evidence="2" id="KW-1185">Reference proteome</keyword>
<name>A0A1G9MQG8_9CORY</name>
<gene>
    <name evidence="1" type="ORF">SAMN04488535_0698</name>
</gene>
<sequence>MTRPDFNADPEVYVLNELLWTPNEHAATHVPST</sequence>
<accession>A0A1G9MQG8</accession>
<reference evidence="2" key="1">
    <citation type="submission" date="2016-10" db="EMBL/GenBank/DDBJ databases">
        <authorList>
            <person name="Varghese N."/>
            <person name="Submissions S."/>
        </authorList>
    </citation>
    <scope>NUCLEOTIDE SEQUENCE [LARGE SCALE GENOMIC DNA]</scope>
    <source>
        <strain evidence="2">DSM 20632</strain>
    </source>
</reference>
<dbReference type="AlphaFoldDB" id="A0A1G9MQG8"/>
<dbReference type="Proteomes" id="UP000199350">
    <property type="component" value="Chromosome I"/>
</dbReference>
<dbReference type="EMBL" id="LT629700">
    <property type="protein sequence ID" value="SDL76343.1"/>
    <property type="molecule type" value="Genomic_DNA"/>
</dbReference>
<evidence type="ECO:0000313" key="1">
    <source>
        <dbReference type="EMBL" id="SDL76343.1"/>
    </source>
</evidence>
<proteinExistence type="predicted"/>